<dbReference type="RefSeq" id="WP_191207542.1">
    <property type="nucleotide sequence ID" value="NZ_BAABKL010000039.1"/>
</dbReference>
<dbReference type="InterPro" id="IPR013525">
    <property type="entry name" value="ABC2_TM"/>
</dbReference>
<dbReference type="GO" id="GO:0016020">
    <property type="term" value="C:membrane"/>
    <property type="evidence" value="ECO:0007669"/>
    <property type="project" value="UniProtKB-SubCell"/>
</dbReference>
<dbReference type="InterPro" id="IPR017501">
    <property type="entry name" value="Phage_infect_YhgE_C"/>
</dbReference>
<evidence type="ECO:0000259" key="7">
    <source>
        <dbReference type="Pfam" id="PF12698"/>
    </source>
</evidence>
<dbReference type="Gene3D" id="3.40.1710.10">
    <property type="entry name" value="abc type-2 transporter like domain"/>
    <property type="match status" value="1"/>
</dbReference>
<feature type="region of interest" description="Disordered" evidence="5">
    <location>
        <begin position="200"/>
        <end position="226"/>
    </location>
</feature>
<evidence type="ECO:0000313" key="8">
    <source>
        <dbReference type="EMBL" id="MBD3930248.1"/>
    </source>
</evidence>
<evidence type="ECO:0000256" key="3">
    <source>
        <dbReference type="ARBA" id="ARBA00022989"/>
    </source>
</evidence>
<proteinExistence type="predicted"/>
<protein>
    <submittedName>
        <fullName evidence="8">YhgE/Pip domain-containing protein</fullName>
    </submittedName>
</protein>
<organism evidence="8 9">
    <name type="scientific">Streptomyces chumphonensis</name>
    <dbReference type="NCBI Taxonomy" id="1214925"/>
    <lineage>
        <taxon>Bacteria</taxon>
        <taxon>Bacillati</taxon>
        <taxon>Actinomycetota</taxon>
        <taxon>Actinomycetes</taxon>
        <taxon>Kitasatosporales</taxon>
        <taxon>Streptomycetaceae</taxon>
        <taxon>Streptomyces</taxon>
    </lineage>
</organism>
<feature type="transmembrane region" description="Helical" evidence="6">
    <location>
        <begin position="705"/>
        <end position="727"/>
    </location>
</feature>
<feature type="transmembrane region" description="Helical" evidence="6">
    <location>
        <begin position="648"/>
        <end position="668"/>
    </location>
</feature>
<dbReference type="PANTHER" id="PTHR43077">
    <property type="entry name" value="TRANSPORT PERMEASE YVFS-RELATED"/>
    <property type="match status" value="1"/>
</dbReference>
<reference evidence="8" key="1">
    <citation type="submission" date="2020-09" db="EMBL/GenBank/DDBJ databases">
        <title>Secondary metabolite and genome analysis of marine Streptomyces chumphonensis KK1-2T.</title>
        <authorList>
            <person name="Phongsopitanun W."/>
            <person name="Kanchanasin P."/>
            <person name="Pittayakhajonwut P."/>
            <person name="Suwanborirux K."/>
            <person name="Tanasupawat S."/>
        </authorList>
    </citation>
    <scope>NUCLEOTIDE SEQUENCE</scope>
    <source>
        <strain evidence="8">KK1-2</strain>
    </source>
</reference>
<feature type="domain" description="ABC-2 type transporter transmembrane" evidence="7">
    <location>
        <begin position="24"/>
        <end position="132"/>
    </location>
</feature>
<comment type="subcellular location">
    <subcellularLocation>
        <location evidence="1">Membrane</location>
        <topology evidence="1">Multi-pass membrane protein</topology>
    </subcellularLocation>
</comment>
<name>A0A927EVU3_9ACTN</name>
<evidence type="ECO:0000313" key="9">
    <source>
        <dbReference type="Proteomes" id="UP000632289"/>
    </source>
</evidence>
<feature type="region of interest" description="Disordered" evidence="5">
    <location>
        <begin position="327"/>
        <end position="371"/>
    </location>
</feature>
<dbReference type="InterPro" id="IPR051328">
    <property type="entry name" value="T7SS_ABC-Transporter"/>
</dbReference>
<evidence type="ECO:0000256" key="2">
    <source>
        <dbReference type="ARBA" id="ARBA00022692"/>
    </source>
</evidence>
<evidence type="ECO:0000256" key="4">
    <source>
        <dbReference type="ARBA" id="ARBA00023136"/>
    </source>
</evidence>
<dbReference type="Pfam" id="PF12698">
    <property type="entry name" value="ABC2_membrane_3"/>
    <property type="match status" value="2"/>
</dbReference>
<dbReference type="GO" id="GO:0140359">
    <property type="term" value="F:ABC-type transporter activity"/>
    <property type="evidence" value="ECO:0007669"/>
    <property type="project" value="InterPro"/>
</dbReference>
<evidence type="ECO:0000256" key="5">
    <source>
        <dbReference type="SAM" id="MobiDB-lite"/>
    </source>
</evidence>
<feature type="transmembrane region" description="Helical" evidence="6">
    <location>
        <begin position="621"/>
        <end position="641"/>
    </location>
</feature>
<keyword evidence="3 6" id="KW-1133">Transmembrane helix</keyword>
<dbReference type="NCBIfam" id="TIGR03057">
    <property type="entry name" value="xxxLxxG_by_4"/>
    <property type="match status" value="2"/>
</dbReference>
<feature type="domain" description="ABC-2 type transporter transmembrane" evidence="7">
    <location>
        <begin position="528"/>
        <end position="724"/>
    </location>
</feature>
<dbReference type="PANTHER" id="PTHR43077:SF5">
    <property type="entry name" value="PHAGE INFECTION PROTEIN"/>
    <property type="match status" value="1"/>
</dbReference>
<evidence type="ECO:0000256" key="1">
    <source>
        <dbReference type="ARBA" id="ARBA00004141"/>
    </source>
</evidence>
<keyword evidence="4 6" id="KW-0472">Membrane</keyword>
<dbReference type="EMBL" id="JACXYU010000001">
    <property type="protein sequence ID" value="MBD3930248.1"/>
    <property type="molecule type" value="Genomic_DNA"/>
</dbReference>
<feature type="transmembrane region" description="Helical" evidence="6">
    <location>
        <begin position="586"/>
        <end position="609"/>
    </location>
</feature>
<keyword evidence="9" id="KW-1185">Reference proteome</keyword>
<dbReference type="Proteomes" id="UP000632289">
    <property type="component" value="Unassembled WGS sequence"/>
</dbReference>
<evidence type="ECO:0000256" key="6">
    <source>
        <dbReference type="SAM" id="Phobius"/>
    </source>
</evidence>
<dbReference type="InterPro" id="IPR017500">
    <property type="entry name" value="Phage_infect_YhgE_N"/>
</dbReference>
<dbReference type="NCBIfam" id="TIGR03062">
    <property type="entry name" value="pip_yhgE_Cterm"/>
    <property type="match status" value="1"/>
</dbReference>
<accession>A0A927EVU3</accession>
<comment type="caution">
    <text evidence="8">The sequence shown here is derived from an EMBL/GenBank/DDBJ whole genome shotgun (WGS) entry which is preliminary data.</text>
</comment>
<feature type="compositionally biased region" description="Basic and acidic residues" evidence="5">
    <location>
        <begin position="200"/>
        <end position="209"/>
    </location>
</feature>
<dbReference type="NCBIfam" id="TIGR03061">
    <property type="entry name" value="pip_yhgE_Nterm"/>
    <property type="match status" value="1"/>
</dbReference>
<dbReference type="AlphaFoldDB" id="A0A927EVU3"/>
<dbReference type="InterPro" id="IPR023908">
    <property type="entry name" value="xxxLxxG_rpt"/>
</dbReference>
<gene>
    <name evidence="8" type="ORF">IF129_01490</name>
</gene>
<keyword evidence="2 6" id="KW-0812">Transmembrane</keyword>
<feature type="transmembrane region" description="Helical" evidence="6">
    <location>
        <begin position="547"/>
        <end position="566"/>
    </location>
</feature>
<sequence>MRAPRLAALELRRFGRGRLPRAALVTIMLLPLLYGALYLWSFWDPYGRLDRIPVALVNEDSGARVENPAGDGERRVEAGDDLVEALRDSDTFAWHETTPEDAERGVREGRYYLSLTVPEEFSTKITSSSGDHPETGALRVRTNDANNYIVGQVARTVFSEVRAAASSKTSRGFYDNIFVAFSAVHDATQDAADGASELKEGIDEAKDGSGRISDGAEDAEDGSGELTDGVVRLDEGAGRLEDGARRVADGTQRLADKVNGIAEGVGPFTREDGEDIATAAGKVAEGAEAARKHLDSLPEDAARAVRLTEAAAVGIEGLHELLCVPGAQGGDGGAGEAAPPSGGADRPELPELPDLPADGPGGTPAPQGSVLTDEHCTDLARYAEYSRGGADTAADVQEHIDGYEDLDDLGKDLDALRDVALEVQEQAPHLGENVRKAVKQVNALNDGAQEVHDGTEELHSGLTRAAGGAGALESGLIELSDGADLLDGGMVNLADGSLRLAEGLHDGVEQIPDHSAQERADRSAVMADPVRLTSRGLHEAPNYGTGFAPYFVPLALWVGAMVAYMLMPALSRRALAAGAPALRTALASWLPVAAIGAVQASVLLAVLHWAPGLGLQMARPAGTLGFLLLVAACFTAIVQWLNARFGPAGRILVLVLLMLQLTSAGGTYPVQTSPDFFNAVHPYLPMTYVVAGLRHLITGGPLGPVWEGCAVLLAFTVAALAATAWTARRGSVWTLKRLHPELTL</sequence>
<feature type="transmembrane region" description="Helical" evidence="6">
    <location>
        <begin position="21"/>
        <end position="43"/>
    </location>
</feature>